<proteinExistence type="predicted"/>
<gene>
    <name evidence="2" type="ORF">SAMN05443551_0172</name>
</gene>
<protein>
    <submittedName>
        <fullName evidence="2">Uncharacterized protein</fullName>
    </submittedName>
</protein>
<evidence type="ECO:0000256" key="1">
    <source>
        <dbReference type="SAM" id="Phobius"/>
    </source>
</evidence>
<reference evidence="2 3" key="1">
    <citation type="submission" date="2016-11" db="EMBL/GenBank/DDBJ databases">
        <authorList>
            <person name="Jaros S."/>
            <person name="Januszkiewicz K."/>
            <person name="Wedrychowicz H."/>
        </authorList>
    </citation>
    <scope>NUCLEOTIDE SEQUENCE [LARGE SCALE GENOMIC DNA]</scope>
    <source>
        <strain evidence="2 3">DSM 29431</strain>
    </source>
</reference>
<dbReference type="AlphaFoldDB" id="A0A1M5Y9K6"/>
<feature type="transmembrane region" description="Helical" evidence="1">
    <location>
        <begin position="81"/>
        <end position="100"/>
    </location>
</feature>
<dbReference type="STRING" id="996342.SAMN05443551_0172"/>
<dbReference type="EMBL" id="FQXC01000014">
    <property type="protein sequence ID" value="SHI08599.1"/>
    <property type="molecule type" value="Genomic_DNA"/>
</dbReference>
<feature type="transmembrane region" description="Helical" evidence="1">
    <location>
        <begin position="112"/>
        <end position="134"/>
    </location>
</feature>
<name>A0A1M5Y9K6_9RHOB</name>
<evidence type="ECO:0000313" key="3">
    <source>
        <dbReference type="Proteomes" id="UP000184221"/>
    </source>
</evidence>
<keyword evidence="1" id="KW-0812">Transmembrane</keyword>
<sequence>MTGSADLPTILRSELPRSVRVHKRRNHLRVSFASASPQAGILFDFLIRALGVLFGLCFFADAAQAYTDGTALAHTNLAQRYMPWVYSVYTLPMGFIADLALGSPNAGRNGLWLMFLSLATYFSWIVFHFCWLILGRVLSFFDLSTGLYTSIFGRKTSVKFYPDRVVVRGRSYPYAESQTFEISPTDKVRDGRRAHPYENRSQNLNFIHGVKRKRVATIYGVARASEIQNALHYVMQHFSQG</sequence>
<organism evidence="2 3">
    <name type="scientific">Marivita hallyeonensis</name>
    <dbReference type="NCBI Taxonomy" id="996342"/>
    <lineage>
        <taxon>Bacteria</taxon>
        <taxon>Pseudomonadati</taxon>
        <taxon>Pseudomonadota</taxon>
        <taxon>Alphaproteobacteria</taxon>
        <taxon>Rhodobacterales</taxon>
        <taxon>Roseobacteraceae</taxon>
        <taxon>Marivita</taxon>
    </lineage>
</organism>
<keyword evidence="1" id="KW-1133">Transmembrane helix</keyword>
<dbReference type="Proteomes" id="UP000184221">
    <property type="component" value="Unassembled WGS sequence"/>
</dbReference>
<feature type="transmembrane region" description="Helical" evidence="1">
    <location>
        <begin position="39"/>
        <end position="60"/>
    </location>
</feature>
<accession>A0A1M5Y9K6</accession>
<evidence type="ECO:0000313" key="2">
    <source>
        <dbReference type="EMBL" id="SHI08599.1"/>
    </source>
</evidence>
<keyword evidence="1" id="KW-0472">Membrane</keyword>
<keyword evidence="3" id="KW-1185">Reference proteome</keyword>